<dbReference type="GO" id="GO:0005524">
    <property type="term" value="F:ATP binding"/>
    <property type="evidence" value="ECO:0007669"/>
    <property type="project" value="UniProtKB-KW"/>
</dbReference>
<dbReference type="STRING" id="10228.B3RR31"/>
<feature type="domain" description="Helicase C-terminal" evidence="10">
    <location>
        <begin position="354"/>
        <end position="497"/>
    </location>
</feature>
<evidence type="ECO:0000256" key="5">
    <source>
        <dbReference type="ARBA" id="ARBA00022806"/>
    </source>
</evidence>
<dbReference type="InterPro" id="IPR011545">
    <property type="entry name" value="DEAD/DEAH_box_helicase_dom"/>
</dbReference>
<dbReference type="FunCoup" id="B3RR31">
    <property type="interactions" value="1004"/>
</dbReference>
<comment type="similarity">
    <text evidence="1">Belongs to the DEAD box helicase family. DDX59 subfamily.</text>
</comment>
<dbReference type="InterPro" id="IPR044742">
    <property type="entry name" value="DEAD/DEAH_RhlB"/>
</dbReference>
<dbReference type="Pfam" id="PF00270">
    <property type="entry name" value="DEAD"/>
    <property type="match status" value="1"/>
</dbReference>
<dbReference type="SMART" id="SM00490">
    <property type="entry name" value="HELICc"/>
    <property type="match status" value="1"/>
</dbReference>
<dbReference type="CDD" id="cd18787">
    <property type="entry name" value="SF2_C_DEAD"/>
    <property type="match status" value="1"/>
</dbReference>
<dbReference type="GO" id="GO:0003724">
    <property type="term" value="F:RNA helicase activity"/>
    <property type="evidence" value="ECO:0000318"/>
    <property type="project" value="GO_Central"/>
</dbReference>
<dbReference type="InterPro" id="IPR050079">
    <property type="entry name" value="DEAD_box_RNA_helicase"/>
</dbReference>
<dbReference type="InterPro" id="IPR007529">
    <property type="entry name" value="Znf_HIT"/>
</dbReference>
<feature type="region of interest" description="Disordered" evidence="8">
    <location>
        <begin position="1"/>
        <end position="37"/>
    </location>
</feature>
<organism evidence="12 13">
    <name type="scientific">Trichoplax adhaerens</name>
    <name type="common">Trichoplax reptans</name>
    <dbReference type="NCBI Taxonomy" id="10228"/>
    <lineage>
        <taxon>Eukaryota</taxon>
        <taxon>Metazoa</taxon>
        <taxon>Placozoa</taxon>
        <taxon>Uniplacotomia</taxon>
        <taxon>Trichoplacea</taxon>
        <taxon>Trichoplacidae</taxon>
        <taxon>Trichoplax</taxon>
    </lineage>
</organism>
<keyword evidence="6" id="KW-0067">ATP-binding</keyword>
<dbReference type="Proteomes" id="UP000009022">
    <property type="component" value="Unassembled WGS sequence"/>
</dbReference>
<dbReference type="HOGENOM" id="CLU_003041_1_5_1"/>
<dbReference type="OrthoDB" id="360161at2759"/>
<gene>
    <name evidence="12" type="ORF">TRIADDRAFT_23332</name>
</gene>
<reference evidence="12 13" key="1">
    <citation type="journal article" date="2008" name="Nature">
        <title>The Trichoplax genome and the nature of placozoans.</title>
        <authorList>
            <person name="Srivastava M."/>
            <person name="Begovic E."/>
            <person name="Chapman J."/>
            <person name="Putnam N.H."/>
            <person name="Hellsten U."/>
            <person name="Kawashima T."/>
            <person name="Kuo A."/>
            <person name="Mitros T."/>
            <person name="Salamov A."/>
            <person name="Carpenter M.L."/>
            <person name="Signorovitch A.Y."/>
            <person name="Moreno M.A."/>
            <person name="Kamm K."/>
            <person name="Grimwood J."/>
            <person name="Schmutz J."/>
            <person name="Shapiro H."/>
            <person name="Grigoriev I.V."/>
            <person name="Buss L.W."/>
            <person name="Schierwater B."/>
            <person name="Dellaporta S.L."/>
            <person name="Rokhsar D.S."/>
        </authorList>
    </citation>
    <scope>NUCLEOTIDE SEQUENCE [LARGE SCALE GENOMIC DNA]</scope>
    <source>
        <strain evidence="12 13">Grell-BS-1999</strain>
    </source>
</reference>
<name>B3RR31_TRIAD</name>
<dbReference type="AlphaFoldDB" id="B3RR31"/>
<evidence type="ECO:0000259" key="9">
    <source>
        <dbReference type="PROSITE" id="PS51192"/>
    </source>
</evidence>
<feature type="short sequence motif" description="Q motif" evidence="7">
    <location>
        <begin position="135"/>
        <end position="163"/>
    </location>
</feature>
<evidence type="ECO:0000256" key="4">
    <source>
        <dbReference type="ARBA" id="ARBA00022801"/>
    </source>
</evidence>
<dbReference type="SMART" id="SM00487">
    <property type="entry name" value="DEXDc"/>
    <property type="match status" value="1"/>
</dbReference>
<evidence type="ECO:0000313" key="13">
    <source>
        <dbReference type="Proteomes" id="UP000009022"/>
    </source>
</evidence>
<dbReference type="PROSITE" id="PS51192">
    <property type="entry name" value="HELICASE_ATP_BIND_1"/>
    <property type="match status" value="1"/>
</dbReference>
<evidence type="ECO:0000256" key="2">
    <source>
        <dbReference type="ARBA" id="ARBA00012552"/>
    </source>
</evidence>
<evidence type="ECO:0000256" key="3">
    <source>
        <dbReference type="ARBA" id="ARBA00022741"/>
    </source>
</evidence>
<keyword evidence="3" id="KW-0547">Nucleotide-binding</keyword>
<dbReference type="PANTHER" id="PTHR47959:SF13">
    <property type="entry name" value="ATP-DEPENDENT RNA HELICASE RHLE"/>
    <property type="match status" value="1"/>
</dbReference>
<protein>
    <recommendedName>
        <fullName evidence="2">RNA helicase</fullName>
        <ecNumber evidence="2">3.6.4.13</ecNumber>
    </recommendedName>
</protein>
<dbReference type="Gene3D" id="3.40.50.300">
    <property type="entry name" value="P-loop containing nucleotide triphosphate hydrolases"/>
    <property type="match status" value="2"/>
</dbReference>
<evidence type="ECO:0000256" key="8">
    <source>
        <dbReference type="SAM" id="MobiDB-lite"/>
    </source>
</evidence>
<dbReference type="RefSeq" id="XP_002110268.1">
    <property type="nucleotide sequence ID" value="XM_002110232.1"/>
</dbReference>
<accession>B3RR31</accession>
<proteinExistence type="inferred from homology"/>
<evidence type="ECO:0000256" key="6">
    <source>
        <dbReference type="ARBA" id="ARBA00022840"/>
    </source>
</evidence>
<dbReference type="CTD" id="6751483"/>
<dbReference type="CDD" id="cd00268">
    <property type="entry name" value="DEADc"/>
    <property type="match status" value="1"/>
</dbReference>
<evidence type="ECO:0000259" key="11">
    <source>
        <dbReference type="PROSITE" id="PS51195"/>
    </source>
</evidence>
<keyword evidence="5" id="KW-0347">Helicase</keyword>
<dbReference type="PhylomeDB" id="B3RR31"/>
<dbReference type="GO" id="GO:0016787">
    <property type="term" value="F:hydrolase activity"/>
    <property type="evidence" value="ECO:0007669"/>
    <property type="project" value="UniProtKB-KW"/>
</dbReference>
<feature type="compositionally biased region" description="Basic and acidic residues" evidence="8">
    <location>
        <begin position="1"/>
        <end position="24"/>
    </location>
</feature>
<dbReference type="InterPro" id="IPR014001">
    <property type="entry name" value="Helicase_ATP-bd"/>
</dbReference>
<dbReference type="InterPro" id="IPR014014">
    <property type="entry name" value="RNA_helicase_DEAD_Q_motif"/>
</dbReference>
<dbReference type="Pfam" id="PF04438">
    <property type="entry name" value="zf-HIT"/>
    <property type="match status" value="1"/>
</dbReference>
<dbReference type="CDD" id="cd23022">
    <property type="entry name" value="zf-HIT_DDX59"/>
    <property type="match status" value="1"/>
</dbReference>
<dbReference type="Pfam" id="PF00271">
    <property type="entry name" value="Helicase_C"/>
    <property type="match status" value="1"/>
</dbReference>
<keyword evidence="13" id="KW-1185">Reference proteome</keyword>
<dbReference type="PROSITE" id="PS51195">
    <property type="entry name" value="Q_MOTIF"/>
    <property type="match status" value="1"/>
</dbReference>
<dbReference type="OMA" id="DESFCIR"/>
<dbReference type="EC" id="3.6.4.13" evidence="2"/>
<dbReference type="GeneID" id="6751483"/>
<dbReference type="Gene3D" id="3.30.60.220">
    <property type="match status" value="1"/>
</dbReference>
<dbReference type="InParanoid" id="B3RR31"/>
<dbReference type="EMBL" id="DS985243">
    <property type="protein sequence ID" value="EDV26272.1"/>
    <property type="molecule type" value="Genomic_DNA"/>
</dbReference>
<keyword evidence="4" id="KW-0378">Hydrolase</keyword>
<dbReference type="GO" id="GO:0003729">
    <property type="term" value="F:mRNA binding"/>
    <property type="evidence" value="ECO:0000318"/>
    <property type="project" value="GO_Central"/>
</dbReference>
<evidence type="ECO:0000256" key="1">
    <source>
        <dbReference type="ARBA" id="ARBA00009718"/>
    </source>
</evidence>
<feature type="domain" description="DEAD-box RNA helicase Q" evidence="11">
    <location>
        <begin position="135"/>
        <end position="163"/>
    </location>
</feature>
<dbReference type="InterPro" id="IPR027417">
    <property type="entry name" value="P-loop_NTPase"/>
</dbReference>
<dbReference type="PROSITE" id="PS51194">
    <property type="entry name" value="HELICASE_CTER"/>
    <property type="match status" value="1"/>
</dbReference>
<sequence>MLEIQQEKQELKKEKIEEENSDSDKDNEEIVSFSKNQRWPQDDEPKCVMCGRYGAYICDQTDEDVCSLECKAKHLHDIQHKVRISLEERKKLKMVVEYSYQEHEQVANLQLNQVENLRQELDIKIEGNHSPNPIFEFEHVSLDPRIMKNLQANGYISMTPVQMQVIPAALSKRNLLVSSPTGSGKTGSFLIPLIHMTFFEKDDEQEQAPKVLILSPTRELCIQIEDQCKEIMTGRLPNMKTCLIVGGLPLPQQLYRLKQGIQFVIATPGRLIDIISKHEINFSKVKTVVIDEVDAMMQLGFEKQVEQIMQVIPRDHQTLMFSATVTVGVEKMTSVMLSNPIKISVGKPNSLNPSVKHLVLWVEEQSKKKMLFTIINDGKHFHPPTLIFVASKIGADFLADAINAKCRIRAASLHGDKPQQDRINTLKLFLEGKHPILVTTGVAGRGIDLECVKQVIHFDLPTNIHEYIHQVGRTGRLHSLGWAISLINNDSKDILLL</sequence>
<dbReference type="eggNOG" id="KOG0331">
    <property type="taxonomic scope" value="Eukaryota"/>
</dbReference>
<evidence type="ECO:0000313" key="12">
    <source>
        <dbReference type="EMBL" id="EDV26272.1"/>
    </source>
</evidence>
<evidence type="ECO:0000256" key="7">
    <source>
        <dbReference type="PROSITE-ProRule" id="PRU00552"/>
    </source>
</evidence>
<dbReference type="InterPro" id="IPR001650">
    <property type="entry name" value="Helicase_C-like"/>
</dbReference>
<evidence type="ECO:0000259" key="10">
    <source>
        <dbReference type="PROSITE" id="PS51194"/>
    </source>
</evidence>
<dbReference type="SUPFAM" id="SSF52540">
    <property type="entry name" value="P-loop containing nucleoside triphosphate hydrolases"/>
    <property type="match status" value="2"/>
</dbReference>
<dbReference type="KEGG" id="tad:TRIADDRAFT_23332"/>
<dbReference type="PANTHER" id="PTHR47959">
    <property type="entry name" value="ATP-DEPENDENT RNA HELICASE RHLE-RELATED"/>
    <property type="match status" value="1"/>
</dbReference>
<feature type="domain" description="Helicase ATP-binding" evidence="9">
    <location>
        <begin position="166"/>
        <end position="343"/>
    </location>
</feature>